<organism evidence="1 2">
    <name type="scientific">Burkholderia cepacia</name>
    <name type="common">Pseudomonas cepacia</name>
    <dbReference type="NCBI Taxonomy" id="292"/>
    <lineage>
        <taxon>Bacteria</taxon>
        <taxon>Pseudomonadati</taxon>
        <taxon>Pseudomonadota</taxon>
        <taxon>Betaproteobacteria</taxon>
        <taxon>Burkholderiales</taxon>
        <taxon>Burkholderiaceae</taxon>
        <taxon>Burkholderia</taxon>
        <taxon>Burkholderia cepacia complex</taxon>
    </lineage>
</organism>
<comment type="caution">
    <text evidence="1">The sequence shown here is derived from an EMBL/GenBank/DDBJ whole genome shotgun (WGS) entry which is preliminary data.</text>
</comment>
<protein>
    <submittedName>
        <fullName evidence="1">Uncharacterized protein</fullName>
    </submittedName>
</protein>
<dbReference type="AlphaFoldDB" id="A0AAE8NKW4"/>
<evidence type="ECO:0000313" key="1">
    <source>
        <dbReference type="EMBL" id="SQA58987.1"/>
    </source>
</evidence>
<dbReference type="EMBL" id="UARD01000048">
    <property type="protein sequence ID" value="SQA58987.1"/>
    <property type="molecule type" value="Genomic_DNA"/>
</dbReference>
<evidence type="ECO:0000313" key="2">
    <source>
        <dbReference type="Proteomes" id="UP000250416"/>
    </source>
</evidence>
<gene>
    <name evidence="1" type="ORF">NCTC10661_06394</name>
</gene>
<dbReference type="Proteomes" id="UP000250416">
    <property type="component" value="Unassembled WGS sequence"/>
</dbReference>
<accession>A0AAE8NKW4</accession>
<proteinExistence type="predicted"/>
<sequence length="75" mass="8174">MFGSTLVQRHVGSTSLTAEFHEGSGRLRISSNGVLSHEFFPPQSWMIVATSAGGSNWGTRPSRTDLLHVLEQFDG</sequence>
<name>A0AAE8NKW4_BURCE</name>
<reference evidence="1 2" key="1">
    <citation type="submission" date="2018-06" db="EMBL/GenBank/DDBJ databases">
        <authorList>
            <consortium name="Pathogen Informatics"/>
            <person name="Doyle S."/>
        </authorList>
    </citation>
    <scope>NUCLEOTIDE SEQUENCE [LARGE SCALE GENOMIC DNA]</scope>
    <source>
        <strain evidence="1 2">NCTC10661</strain>
    </source>
</reference>